<proteinExistence type="predicted"/>
<keyword evidence="2" id="KW-1185">Reference proteome</keyword>
<reference evidence="1" key="1">
    <citation type="submission" date="2022-07" db="EMBL/GenBank/DDBJ databases">
        <title>Phylogenomic reconstructions and comparative analyses of Kickxellomycotina fungi.</title>
        <authorList>
            <person name="Reynolds N.K."/>
            <person name="Stajich J.E."/>
            <person name="Barry K."/>
            <person name="Grigoriev I.V."/>
            <person name="Crous P."/>
            <person name="Smith M.E."/>
        </authorList>
    </citation>
    <scope>NUCLEOTIDE SEQUENCE</scope>
    <source>
        <strain evidence="1">Benny 63K</strain>
    </source>
</reference>
<accession>A0ACC1I9J6</accession>
<keyword evidence="1" id="KW-0808">Transferase</keyword>
<organism evidence="1 2">
    <name type="scientific">Kickxella alabastrina</name>
    <dbReference type="NCBI Taxonomy" id="61397"/>
    <lineage>
        <taxon>Eukaryota</taxon>
        <taxon>Fungi</taxon>
        <taxon>Fungi incertae sedis</taxon>
        <taxon>Zoopagomycota</taxon>
        <taxon>Kickxellomycotina</taxon>
        <taxon>Kickxellomycetes</taxon>
        <taxon>Kickxellales</taxon>
        <taxon>Kickxellaceae</taxon>
        <taxon>Kickxella</taxon>
    </lineage>
</organism>
<dbReference type="EMBL" id="JANBPG010001326">
    <property type="protein sequence ID" value="KAJ1890517.1"/>
    <property type="molecule type" value="Genomic_DNA"/>
</dbReference>
<evidence type="ECO:0000313" key="1">
    <source>
        <dbReference type="EMBL" id="KAJ1890517.1"/>
    </source>
</evidence>
<keyword evidence="1" id="KW-0418">Kinase</keyword>
<comment type="caution">
    <text evidence="1">The sequence shown here is derived from an EMBL/GenBank/DDBJ whole genome shotgun (WGS) entry which is preliminary data.</text>
</comment>
<evidence type="ECO:0000313" key="2">
    <source>
        <dbReference type="Proteomes" id="UP001150581"/>
    </source>
</evidence>
<gene>
    <name evidence="1" type="primary">SMU1_1</name>
    <name evidence="1" type="ORF">LPJ66_007433</name>
</gene>
<name>A0ACC1I9J6_9FUNG</name>
<protein>
    <submittedName>
        <fullName evidence="1">Serine/threonine-protein kinase smu1</fullName>
    </submittedName>
</protein>
<dbReference type="Proteomes" id="UP001150581">
    <property type="component" value="Unassembled WGS sequence"/>
</dbReference>
<sequence length="518" mass="56281">MDIESTDIIRLIEQFLKEQKLHRTLETLQSETGVKLNTVDSIDAFKNDIIKGHWDAVLTNVEHANIPQDKLIDLYEHIIIELVELQDLGPARALLRQTEPMELLRSSQPERYIVLEQLLSRTTFDPSTAFKGKGGKEARRLRIAQELAGLVSTAPANRLLGLLGQAIKWQTERQGLVVADGVPYDLFYGKTVQPLVPSEDKMPDTQLATVKFPKKQHPTSLAFSPSNEYLATGSADGFVEVWNFMTGRLAHDLKYQADGALMMMEGAVIALAFSHSGDLICSGAADGKLQVWKVKSGTSYRRFPAAHSQDISCVCFSFDDTQVLSGSLNGILRIHGLKSGNMLKEFRGHSAAVTGAVFSQDMSLVVSTSEDGSVRIWDAGSAACIYSVVPGASVDGLIVPATHGVLRIPGSLSSFVVCTKSPTMYIVSAQGKVERTLAPKDESLCKEFVAAAVTPQGKYVLAVSDSSVMHCFCVESGEQVGGGHKVSDAEIIGMANHPKLNVAAFFGQDRRVPIWSGF</sequence>